<protein>
    <submittedName>
        <fullName evidence="2">Uncharacterized protein</fullName>
    </submittedName>
</protein>
<keyword evidence="3" id="KW-1185">Reference proteome</keyword>
<dbReference type="AlphaFoldDB" id="A0A8K0GHS9"/>
<dbReference type="EMBL" id="VTPC01003452">
    <property type="protein sequence ID" value="KAF2898498.1"/>
    <property type="molecule type" value="Genomic_DNA"/>
</dbReference>
<dbReference type="OrthoDB" id="16520at2759"/>
<evidence type="ECO:0000256" key="1">
    <source>
        <dbReference type="SAM" id="SignalP"/>
    </source>
</evidence>
<dbReference type="Proteomes" id="UP000801492">
    <property type="component" value="Unassembled WGS sequence"/>
</dbReference>
<evidence type="ECO:0000313" key="2">
    <source>
        <dbReference type="EMBL" id="KAF2898498.1"/>
    </source>
</evidence>
<proteinExistence type="predicted"/>
<dbReference type="Gene3D" id="2.140.10.30">
    <property type="entry name" value="Dipeptidylpeptidase IV, N-terminal domain"/>
    <property type="match status" value="1"/>
</dbReference>
<accession>A0A8K0GHS9</accession>
<evidence type="ECO:0000313" key="3">
    <source>
        <dbReference type="Proteomes" id="UP000801492"/>
    </source>
</evidence>
<organism evidence="2 3">
    <name type="scientific">Ignelater luminosus</name>
    <name type="common">Cucubano</name>
    <name type="synonym">Pyrophorus luminosus</name>
    <dbReference type="NCBI Taxonomy" id="2038154"/>
    <lineage>
        <taxon>Eukaryota</taxon>
        <taxon>Metazoa</taxon>
        <taxon>Ecdysozoa</taxon>
        <taxon>Arthropoda</taxon>
        <taxon>Hexapoda</taxon>
        <taxon>Insecta</taxon>
        <taxon>Pterygota</taxon>
        <taxon>Neoptera</taxon>
        <taxon>Endopterygota</taxon>
        <taxon>Coleoptera</taxon>
        <taxon>Polyphaga</taxon>
        <taxon>Elateriformia</taxon>
        <taxon>Elateroidea</taxon>
        <taxon>Elateridae</taxon>
        <taxon>Agrypninae</taxon>
        <taxon>Pyrophorini</taxon>
        <taxon>Ignelater</taxon>
    </lineage>
</organism>
<gene>
    <name evidence="2" type="ORF">ILUMI_07678</name>
</gene>
<feature type="signal peptide" evidence="1">
    <location>
        <begin position="1"/>
        <end position="20"/>
    </location>
</feature>
<comment type="caution">
    <text evidence="2">The sequence shown here is derived from an EMBL/GenBank/DDBJ whole genome shotgun (WGS) entry which is preliminary data.</text>
</comment>
<reference evidence="2" key="1">
    <citation type="submission" date="2019-08" db="EMBL/GenBank/DDBJ databases">
        <title>The genome of the North American firefly Photinus pyralis.</title>
        <authorList>
            <consortium name="Photinus pyralis genome working group"/>
            <person name="Fallon T.R."/>
            <person name="Sander Lower S.E."/>
            <person name="Weng J.-K."/>
        </authorList>
    </citation>
    <scope>NUCLEOTIDE SEQUENCE</scope>
    <source>
        <strain evidence="2">TRF0915ILg1</strain>
        <tissue evidence="2">Whole body</tissue>
    </source>
</reference>
<name>A0A8K0GHS9_IGNLU</name>
<sequence>MYWQLQVLIISTLCFNWILSQNVPSVEKTPFELDEYLNGTFRGNGWNGTWISDDIFLAKDVKSNVYKVIVSELRTELFLSADVFKNFSGSSYTLNSDWRYTLIRYNQKSVFRHSTTAQFTIYDIENK</sequence>
<feature type="chain" id="PRO_5035418360" evidence="1">
    <location>
        <begin position="21"/>
        <end position="127"/>
    </location>
</feature>
<keyword evidence="1" id="KW-0732">Signal</keyword>